<protein>
    <recommendedName>
        <fullName evidence="3">DUF4393 domain-containing protein</fullName>
    </recommendedName>
</protein>
<evidence type="ECO:0008006" key="3">
    <source>
        <dbReference type="Google" id="ProtNLM"/>
    </source>
</evidence>
<dbReference type="Pfam" id="PF14337">
    <property type="entry name" value="Abi_alpha"/>
    <property type="match status" value="1"/>
</dbReference>
<gene>
    <name evidence="1" type="ORF">SAMN06275492_11263</name>
</gene>
<keyword evidence="2" id="KW-1185">Reference proteome</keyword>
<dbReference type="STRING" id="561720.SAMN06275492_11263"/>
<proteinExistence type="predicted"/>
<dbReference type="AlphaFoldDB" id="A0A1X7JIB8"/>
<organism evidence="1 2">
    <name type="scientific">Dethiosulfovibrio salsuginis</name>
    <dbReference type="NCBI Taxonomy" id="561720"/>
    <lineage>
        <taxon>Bacteria</taxon>
        <taxon>Thermotogati</taxon>
        <taxon>Synergistota</taxon>
        <taxon>Synergistia</taxon>
        <taxon>Synergistales</taxon>
        <taxon>Dethiosulfovibrionaceae</taxon>
        <taxon>Dethiosulfovibrio</taxon>
    </lineage>
</organism>
<name>A0A1X7JIB8_9BACT</name>
<evidence type="ECO:0000313" key="2">
    <source>
        <dbReference type="Proteomes" id="UP000193355"/>
    </source>
</evidence>
<reference evidence="2" key="1">
    <citation type="submission" date="2017-04" db="EMBL/GenBank/DDBJ databases">
        <authorList>
            <person name="Varghese N."/>
            <person name="Submissions S."/>
        </authorList>
    </citation>
    <scope>NUCLEOTIDE SEQUENCE [LARGE SCALE GENOMIC DNA]</scope>
    <source>
        <strain evidence="2">USBA 82</strain>
    </source>
</reference>
<dbReference type="InterPro" id="IPR025506">
    <property type="entry name" value="Abi_alpha"/>
</dbReference>
<dbReference type="Proteomes" id="UP000193355">
    <property type="component" value="Unassembled WGS sequence"/>
</dbReference>
<dbReference type="EMBL" id="FXBB01000012">
    <property type="protein sequence ID" value="SMG27803.1"/>
    <property type="molecule type" value="Genomic_DNA"/>
</dbReference>
<evidence type="ECO:0000313" key="1">
    <source>
        <dbReference type="EMBL" id="SMG27803.1"/>
    </source>
</evidence>
<sequence>MRSDMTPISKIETLQGLMVEMLNKYIPDAEIWFPNIAIRKNIHILTIALAAKEFLDARGIRSDEYRLLNDKIQFSFYPAASIEDQPDLQRLWSRLLANALDPNFESENVRVCFIGILKELAPLDALILDKINSFFLSSEGEEVTSFSKTEITKESPEIPDNEYWLSMHNLFRLGCIWPSSFEKVIQIGSSPIGKSGSLDPISLTPLGMAFLKACLN</sequence>
<accession>A0A1X7JIB8</accession>